<protein>
    <submittedName>
        <fullName evidence="1">Uncharacterized protein</fullName>
    </submittedName>
</protein>
<reference evidence="1" key="1">
    <citation type="journal article" date="2020" name="Stud. Mycol.">
        <title>101 Dothideomycetes genomes: a test case for predicting lifestyles and emergence of pathogens.</title>
        <authorList>
            <person name="Haridas S."/>
            <person name="Albert R."/>
            <person name="Binder M."/>
            <person name="Bloem J."/>
            <person name="Labutti K."/>
            <person name="Salamov A."/>
            <person name="Andreopoulos B."/>
            <person name="Baker S."/>
            <person name="Barry K."/>
            <person name="Bills G."/>
            <person name="Bluhm B."/>
            <person name="Cannon C."/>
            <person name="Castanera R."/>
            <person name="Culley D."/>
            <person name="Daum C."/>
            <person name="Ezra D."/>
            <person name="Gonzalez J."/>
            <person name="Henrissat B."/>
            <person name="Kuo A."/>
            <person name="Liang C."/>
            <person name="Lipzen A."/>
            <person name="Lutzoni F."/>
            <person name="Magnuson J."/>
            <person name="Mondo S."/>
            <person name="Nolan M."/>
            <person name="Ohm R."/>
            <person name="Pangilinan J."/>
            <person name="Park H.-J."/>
            <person name="Ramirez L."/>
            <person name="Alfaro M."/>
            <person name="Sun H."/>
            <person name="Tritt A."/>
            <person name="Yoshinaga Y."/>
            <person name="Zwiers L.-H."/>
            <person name="Turgeon B."/>
            <person name="Goodwin S."/>
            <person name="Spatafora J."/>
            <person name="Crous P."/>
            <person name="Grigoriev I."/>
        </authorList>
    </citation>
    <scope>NUCLEOTIDE SEQUENCE</scope>
    <source>
        <strain evidence="1">CBS 473.64</strain>
    </source>
</reference>
<gene>
    <name evidence="1" type="ORF">P280DRAFT_505141</name>
</gene>
<evidence type="ECO:0000313" key="1">
    <source>
        <dbReference type="EMBL" id="KAF2644356.1"/>
    </source>
</evidence>
<dbReference type="EMBL" id="MU006779">
    <property type="protein sequence ID" value="KAF2644356.1"/>
    <property type="molecule type" value="Genomic_DNA"/>
</dbReference>
<accession>A0A6A6S922</accession>
<keyword evidence="2" id="KW-1185">Reference proteome</keyword>
<evidence type="ECO:0000313" key="2">
    <source>
        <dbReference type="Proteomes" id="UP000799753"/>
    </source>
</evidence>
<dbReference type="AlphaFoldDB" id="A0A6A6S922"/>
<organism evidence="1 2">
    <name type="scientific">Massarina eburnea CBS 473.64</name>
    <dbReference type="NCBI Taxonomy" id="1395130"/>
    <lineage>
        <taxon>Eukaryota</taxon>
        <taxon>Fungi</taxon>
        <taxon>Dikarya</taxon>
        <taxon>Ascomycota</taxon>
        <taxon>Pezizomycotina</taxon>
        <taxon>Dothideomycetes</taxon>
        <taxon>Pleosporomycetidae</taxon>
        <taxon>Pleosporales</taxon>
        <taxon>Massarineae</taxon>
        <taxon>Massarinaceae</taxon>
        <taxon>Massarina</taxon>
    </lineage>
</organism>
<sequence>MVSYRAKREGDMARFLSQAGAEPGFAALVRRLTFDEVWDGQQRIELGELEKEIHILSDDDIATNVPATFKISFEDLSLWNKPCPREAGEEVPVGVHVQLVVMMFSVFEEVEEIVVPETWREFWDFSLWPKVGG</sequence>
<dbReference type="Proteomes" id="UP000799753">
    <property type="component" value="Unassembled WGS sequence"/>
</dbReference>
<proteinExistence type="predicted"/>
<name>A0A6A6S922_9PLEO</name>